<keyword evidence="2" id="KW-1185">Reference proteome</keyword>
<dbReference type="EMBL" id="CACVKT020001854">
    <property type="protein sequence ID" value="CAC5372614.1"/>
    <property type="molecule type" value="Genomic_DNA"/>
</dbReference>
<dbReference type="Proteomes" id="UP000507470">
    <property type="component" value="Unassembled WGS sequence"/>
</dbReference>
<dbReference type="OrthoDB" id="6781068at2759"/>
<proteinExistence type="predicted"/>
<evidence type="ECO:0000313" key="2">
    <source>
        <dbReference type="Proteomes" id="UP000507470"/>
    </source>
</evidence>
<evidence type="ECO:0000313" key="1">
    <source>
        <dbReference type="EMBL" id="CAC5372614.1"/>
    </source>
</evidence>
<gene>
    <name evidence="1" type="ORF">MCOR_10661</name>
</gene>
<sequence>MIEFYQYQHLLPIHFCQQYQEEGYVCPPSLRIGLFTTAAVDNIDHNPSSTIANDSFHGTGISLFQHVTSQMNRQQRIDFQLTDIQAFLKTNVPVIPVTDSACKGCTDDLQEAVQNEYRWLETVANSKENDMEERTLVSWGAYHAEHEPIKRLNLWK</sequence>
<protein>
    <submittedName>
        <fullName evidence="1">Uncharacterized protein</fullName>
    </submittedName>
</protein>
<organism evidence="1 2">
    <name type="scientific">Mytilus coruscus</name>
    <name type="common">Sea mussel</name>
    <dbReference type="NCBI Taxonomy" id="42192"/>
    <lineage>
        <taxon>Eukaryota</taxon>
        <taxon>Metazoa</taxon>
        <taxon>Spiralia</taxon>
        <taxon>Lophotrochozoa</taxon>
        <taxon>Mollusca</taxon>
        <taxon>Bivalvia</taxon>
        <taxon>Autobranchia</taxon>
        <taxon>Pteriomorphia</taxon>
        <taxon>Mytilida</taxon>
        <taxon>Mytiloidea</taxon>
        <taxon>Mytilidae</taxon>
        <taxon>Mytilinae</taxon>
        <taxon>Mytilus</taxon>
    </lineage>
</organism>
<accession>A0A6J8AVJ0</accession>
<dbReference type="PANTHER" id="PTHR47018">
    <property type="entry name" value="CXC DOMAIN-CONTAINING PROTEIN-RELATED"/>
    <property type="match status" value="1"/>
</dbReference>
<name>A0A6J8AVJ0_MYTCO</name>
<reference evidence="1 2" key="1">
    <citation type="submission" date="2020-06" db="EMBL/GenBank/DDBJ databases">
        <authorList>
            <person name="Li R."/>
            <person name="Bekaert M."/>
        </authorList>
    </citation>
    <scope>NUCLEOTIDE SEQUENCE [LARGE SCALE GENOMIC DNA]</scope>
    <source>
        <strain evidence="2">wild</strain>
    </source>
</reference>
<dbReference type="AlphaFoldDB" id="A0A6J8AVJ0"/>